<dbReference type="UniPathway" id="UPA00148"/>
<dbReference type="InterPro" id="IPR003723">
    <property type="entry name" value="Precorrin-6x_reduct"/>
</dbReference>
<dbReference type="GO" id="GO:0016994">
    <property type="term" value="F:precorrin-6A reductase activity"/>
    <property type="evidence" value="ECO:0007669"/>
    <property type="project" value="InterPro"/>
</dbReference>
<dbReference type="NCBIfam" id="TIGR00715">
    <property type="entry name" value="precor6x_red"/>
    <property type="match status" value="1"/>
</dbReference>
<organism evidence="4 5">
    <name type="scientific">Euhalothece natronophila Z-M001</name>
    <dbReference type="NCBI Taxonomy" id="522448"/>
    <lineage>
        <taxon>Bacteria</taxon>
        <taxon>Bacillati</taxon>
        <taxon>Cyanobacteriota</taxon>
        <taxon>Cyanophyceae</taxon>
        <taxon>Oscillatoriophycideae</taxon>
        <taxon>Chroococcales</taxon>
        <taxon>Halothecacae</taxon>
        <taxon>Halothece cluster</taxon>
        <taxon>Euhalothece</taxon>
    </lineage>
</organism>
<proteinExistence type="predicted"/>
<evidence type="ECO:0000256" key="3">
    <source>
        <dbReference type="ARBA" id="ARBA00023002"/>
    </source>
</evidence>
<keyword evidence="3 4" id="KW-0560">Oxidoreductase</keyword>
<keyword evidence="5" id="KW-1185">Reference proteome</keyword>
<dbReference type="GO" id="GO:0009236">
    <property type="term" value="P:cobalamin biosynthetic process"/>
    <property type="evidence" value="ECO:0007669"/>
    <property type="project" value="UniProtKB-UniPathway"/>
</dbReference>
<gene>
    <name evidence="4" type="ORF">FRE64_16350</name>
</gene>
<accession>A0A5B8NSU0</accession>
<dbReference type="PROSITE" id="PS51014">
    <property type="entry name" value="COBK_CBIJ"/>
    <property type="match status" value="1"/>
</dbReference>
<dbReference type="NCBIfam" id="NF005970">
    <property type="entry name" value="PRK08057.1-4"/>
    <property type="match status" value="1"/>
</dbReference>
<name>A0A5B8NSU0_9CHRO</name>
<dbReference type="Pfam" id="PF02571">
    <property type="entry name" value="CbiJ"/>
    <property type="match status" value="1"/>
</dbReference>
<dbReference type="PANTHER" id="PTHR36925">
    <property type="entry name" value="COBALT-PRECORRIN-6A REDUCTASE"/>
    <property type="match status" value="1"/>
</dbReference>
<sequence length="252" mass="28159">MKQVWLIGGTQESASIAEKLVANSWPCVVTVTTQSAIALYPDSDLITVKVGALSREEMERLIETKNIDRIVDASHPYAVEISESAIALSQQFHLPYLRYERPQVTEPDNQQVITLDSFKTLINGDYLTQQRVLLTVGYKALPQFQSWHEQATLFARILPSVLSVEKALAAGFTQKQLIALRPPVSYQLEKALCEQWEISLIVSKASGKAGGEDTKKAVAKALNIPLILIRRPEVVYPQKTDKLENVVNFCHE</sequence>
<evidence type="ECO:0000313" key="4">
    <source>
        <dbReference type="EMBL" id="QDZ41375.1"/>
    </source>
</evidence>
<evidence type="ECO:0000313" key="5">
    <source>
        <dbReference type="Proteomes" id="UP000318453"/>
    </source>
</evidence>
<dbReference type="KEGG" id="enn:FRE64_16350"/>
<protein>
    <submittedName>
        <fullName evidence="4">Cobalt-precorrin-6A reductase</fullName>
        <ecNumber evidence="4">1.3.1.106</ecNumber>
    </submittedName>
</protein>
<evidence type="ECO:0000256" key="1">
    <source>
        <dbReference type="ARBA" id="ARBA00004953"/>
    </source>
</evidence>
<dbReference type="AlphaFoldDB" id="A0A5B8NSU0"/>
<keyword evidence="2" id="KW-0169">Cobalamin biosynthesis</keyword>
<dbReference type="Proteomes" id="UP000318453">
    <property type="component" value="Chromosome"/>
</dbReference>
<dbReference type="OrthoDB" id="9780707at2"/>
<dbReference type="PANTHER" id="PTHR36925:SF1">
    <property type="entry name" value="COBALT-PRECORRIN-6A REDUCTASE"/>
    <property type="match status" value="1"/>
</dbReference>
<dbReference type="EC" id="1.3.1.106" evidence="4"/>
<dbReference type="RefSeq" id="WP_146297209.1">
    <property type="nucleotide sequence ID" value="NZ_CP042326.1"/>
</dbReference>
<reference evidence="4" key="1">
    <citation type="submission" date="2019-08" db="EMBL/GenBank/DDBJ databases">
        <title>Carotenoids and Carotenoid Binding Proteins in the Halophilic Cyanobacterium Euhalothece sp. ZM00.</title>
        <authorList>
            <person name="Cho S.M."/>
            <person name="Song J.Y."/>
            <person name="Park Y.-I."/>
        </authorList>
    </citation>
    <scope>NUCLEOTIDE SEQUENCE [LARGE SCALE GENOMIC DNA]</scope>
    <source>
        <strain evidence="4">Z-M001</strain>
    </source>
</reference>
<dbReference type="EMBL" id="CP042326">
    <property type="protein sequence ID" value="QDZ41375.1"/>
    <property type="molecule type" value="Genomic_DNA"/>
</dbReference>
<evidence type="ECO:0000256" key="2">
    <source>
        <dbReference type="ARBA" id="ARBA00022573"/>
    </source>
</evidence>
<comment type="pathway">
    <text evidence="1">Cofactor biosynthesis; adenosylcobalamin biosynthesis.</text>
</comment>